<accession>J9H2G6</accession>
<dbReference type="EMBL" id="AMCI01000803">
    <property type="protein sequence ID" value="EJX07730.1"/>
    <property type="molecule type" value="Genomic_DNA"/>
</dbReference>
<gene>
    <name evidence="1" type="ORF">EVA_04160</name>
</gene>
<comment type="caution">
    <text evidence="1">The sequence shown here is derived from an EMBL/GenBank/DDBJ whole genome shotgun (WGS) entry which is preliminary data.</text>
</comment>
<proteinExistence type="predicted"/>
<protein>
    <submittedName>
        <fullName evidence="1">Uncharacterized protein</fullName>
    </submittedName>
</protein>
<dbReference type="AlphaFoldDB" id="J9H2G6"/>
<name>J9H2G6_9ZZZZ</name>
<sequence>MQAAVVNRVDAIEPQPEAHHVEVAFGETLDAGRIADVAQQLVGEGLLQLPRSSVKEFELAGREGIEVRTVTPHEMREDRTRDDGRLMVETVDEHRQVGLRIETEAVHTRVEFDVYGETLYAFFLSGTDQRLQQSETVDLRFEVVFKQSIESRNLRIHDQNARRDPRTTQFRPFVGHRHSEIVDATVLQGTRNLHTAGTIGRSLDHAHHLRFGLHEGTVVFHIVRQGFQIHLQSRFVHPQRKLCRDLLDVEVAAALQQHRLVVELFEETALQQVRRMEEEMAFHREIGTGGRESRTDGNQTRHPSALQHLCHLAVERIRLHPTLQDVTEDKCLARLPIALHRFRELGSQLSAVHEVEGDVERSHIRIVAVVDQGTAPYSLFHLQAHRHRFEARHPFHQSFQRQLAVEPHRQGMDAVFQ</sequence>
<organism evidence="1">
    <name type="scientific">gut metagenome</name>
    <dbReference type="NCBI Taxonomy" id="749906"/>
    <lineage>
        <taxon>unclassified sequences</taxon>
        <taxon>metagenomes</taxon>
        <taxon>organismal metagenomes</taxon>
    </lineage>
</organism>
<evidence type="ECO:0000313" key="1">
    <source>
        <dbReference type="EMBL" id="EJX07730.1"/>
    </source>
</evidence>
<reference evidence="1" key="1">
    <citation type="journal article" date="2012" name="PLoS ONE">
        <title>Gene sets for utilization of primary and secondary nutrition supplies in the distal gut of endangered iberian lynx.</title>
        <authorList>
            <person name="Alcaide M."/>
            <person name="Messina E."/>
            <person name="Richter M."/>
            <person name="Bargiela R."/>
            <person name="Peplies J."/>
            <person name="Huws S.A."/>
            <person name="Newbold C.J."/>
            <person name="Golyshin P.N."/>
            <person name="Simon M.A."/>
            <person name="Lopez G."/>
            <person name="Yakimov M.M."/>
            <person name="Ferrer M."/>
        </authorList>
    </citation>
    <scope>NUCLEOTIDE SEQUENCE</scope>
</reference>